<feature type="domain" description="L-asparaginase N-terminal" evidence="4">
    <location>
        <begin position="6"/>
        <end position="203"/>
    </location>
</feature>
<dbReference type="PROSITE" id="PS00144">
    <property type="entry name" value="ASN_GLN_ASE_1"/>
    <property type="match status" value="1"/>
</dbReference>
<dbReference type="Pfam" id="PF00710">
    <property type="entry name" value="Asparaginase"/>
    <property type="match status" value="1"/>
</dbReference>
<dbReference type="PRINTS" id="PR00139">
    <property type="entry name" value="ASNGLNASE"/>
</dbReference>
<feature type="domain" description="Asparaginase/glutaminase C-terminal" evidence="5">
    <location>
        <begin position="223"/>
        <end position="330"/>
    </location>
</feature>
<dbReference type="Proteomes" id="UP001481677">
    <property type="component" value="Unassembled WGS sequence"/>
</dbReference>
<dbReference type="InterPro" id="IPR004550">
    <property type="entry name" value="AsnASE_II"/>
</dbReference>
<dbReference type="SUPFAM" id="SSF53774">
    <property type="entry name" value="Glutaminase/Asparaginase"/>
    <property type="match status" value="1"/>
</dbReference>
<keyword evidence="7" id="KW-1185">Reference proteome</keyword>
<dbReference type="InterPro" id="IPR027473">
    <property type="entry name" value="L-asparaginase_C"/>
</dbReference>
<dbReference type="InterPro" id="IPR036152">
    <property type="entry name" value="Asp/glu_Ase-like_sf"/>
</dbReference>
<protein>
    <submittedName>
        <fullName evidence="6">Asparaginase</fullName>
    </submittedName>
</protein>
<dbReference type="Pfam" id="PF17763">
    <property type="entry name" value="Asparaginase_C"/>
    <property type="match status" value="1"/>
</dbReference>
<dbReference type="PANTHER" id="PTHR11707">
    <property type="entry name" value="L-ASPARAGINASE"/>
    <property type="match status" value="1"/>
</dbReference>
<gene>
    <name evidence="6" type="ORF">V4C56_27750</name>
</gene>
<dbReference type="InterPro" id="IPR020827">
    <property type="entry name" value="Asparaginase/glutaminase_AS1"/>
</dbReference>
<dbReference type="PANTHER" id="PTHR11707:SF28">
    <property type="entry name" value="60 KDA LYSOPHOSPHOLIPASE"/>
    <property type="match status" value="1"/>
</dbReference>
<comment type="similarity">
    <text evidence="1">Belongs to the asparaginase 1 family.</text>
</comment>
<dbReference type="InterPro" id="IPR037152">
    <property type="entry name" value="L-asparaginase_N_sf"/>
</dbReference>
<feature type="active site" evidence="3">
    <location>
        <position position="15"/>
    </location>
</feature>
<reference evidence="6 7" key="1">
    <citation type="submission" date="2024-01" db="EMBL/GenBank/DDBJ databases">
        <title>The diversity of rhizobia nodulating Mimosa spp. in eleven states of Brazil covering several biomes is determined by host plant, location, and edaphic factors.</title>
        <authorList>
            <person name="Rouws L."/>
            <person name="Barauna A."/>
            <person name="Beukes C."/>
            <person name="De Faria S.M."/>
            <person name="Gross E."/>
            <person name="Dos Reis Junior F.B."/>
            <person name="Simon M."/>
            <person name="Maluk M."/>
            <person name="Odee D.W."/>
            <person name="Kenicer G."/>
            <person name="Young J.P.W."/>
            <person name="Reis V.M."/>
            <person name="Zilli J."/>
            <person name="James E.K."/>
        </authorList>
    </citation>
    <scope>NUCLEOTIDE SEQUENCE [LARGE SCALE GENOMIC DNA]</scope>
    <source>
        <strain evidence="6 7">JPY530</strain>
    </source>
</reference>
<name>A0ABU9R8L9_9BURK</name>
<evidence type="ECO:0000313" key="6">
    <source>
        <dbReference type="EMBL" id="MEM5343404.1"/>
    </source>
</evidence>
<evidence type="ECO:0000313" key="7">
    <source>
        <dbReference type="Proteomes" id="UP001481677"/>
    </source>
</evidence>
<dbReference type="PIRSF" id="PIRSF001220">
    <property type="entry name" value="L-ASNase_gatD"/>
    <property type="match status" value="1"/>
</dbReference>
<dbReference type="Gene3D" id="3.40.50.40">
    <property type="match status" value="1"/>
</dbReference>
<dbReference type="InterPro" id="IPR006034">
    <property type="entry name" value="Asparaginase/glutaminase-like"/>
</dbReference>
<evidence type="ECO:0000256" key="2">
    <source>
        <dbReference type="ARBA" id="ARBA00022801"/>
    </source>
</evidence>
<keyword evidence="2" id="KW-0378">Hydrolase</keyword>
<accession>A0ABU9R8L9</accession>
<comment type="caution">
    <text evidence="6">The sequence shown here is derived from an EMBL/GenBank/DDBJ whole genome shotgun (WGS) entry which is preliminary data.</text>
</comment>
<dbReference type="EMBL" id="JAZHGA010000023">
    <property type="protein sequence ID" value="MEM5343404.1"/>
    <property type="molecule type" value="Genomic_DNA"/>
</dbReference>
<sequence length="333" mass="35315">MPDSKKVALIGTGGTIAAVGAGPFDLIDYDDNGHMLDVGELLAVLPALPDGVEVFTVALPPISSTGIYFEHWQKLVELCAELEASHPDLTGIVITHGTASMEETAYFLNLTLKTRVPVVMVGSQRPASALSSDAPLNLYNAIRVATMNEARGAGVLVVLNDEIHSARDVTKTSTYRLQTFRSPDFGVLGHCDADEVAFYRQPVRRHAPNTEFDLAQTRTLPSVGIAYSHTGSDGCVIRALTAAGMPGIVLAAFAPGCYSSAEAAALHDAVAKGVVVVISSRAGSGRVGDGIEIRRAGMIAADNLNPQKARLLLALALTKTSDIDEIRRMFQTY</sequence>
<evidence type="ECO:0000259" key="5">
    <source>
        <dbReference type="Pfam" id="PF17763"/>
    </source>
</evidence>
<evidence type="ECO:0000256" key="1">
    <source>
        <dbReference type="ARBA" id="ARBA00010518"/>
    </source>
</evidence>
<dbReference type="PIRSF" id="PIRSF500176">
    <property type="entry name" value="L_ASNase"/>
    <property type="match status" value="1"/>
</dbReference>
<evidence type="ECO:0000256" key="3">
    <source>
        <dbReference type="PROSITE-ProRule" id="PRU10099"/>
    </source>
</evidence>
<organism evidence="6 7">
    <name type="scientific">Paraburkholderia azotifigens</name>
    <dbReference type="NCBI Taxonomy" id="2057004"/>
    <lineage>
        <taxon>Bacteria</taxon>
        <taxon>Pseudomonadati</taxon>
        <taxon>Pseudomonadota</taxon>
        <taxon>Betaproteobacteria</taxon>
        <taxon>Burkholderiales</taxon>
        <taxon>Burkholderiaceae</taxon>
        <taxon>Paraburkholderia</taxon>
    </lineage>
</organism>
<evidence type="ECO:0000259" key="4">
    <source>
        <dbReference type="Pfam" id="PF00710"/>
    </source>
</evidence>
<dbReference type="InterPro" id="IPR027474">
    <property type="entry name" value="L-asparaginase_N"/>
</dbReference>
<dbReference type="RefSeq" id="WP_342959228.1">
    <property type="nucleotide sequence ID" value="NZ_JAZHFZ010000024.1"/>
</dbReference>
<dbReference type="SMART" id="SM00870">
    <property type="entry name" value="Asparaginase"/>
    <property type="match status" value="1"/>
</dbReference>
<dbReference type="CDD" id="cd08964">
    <property type="entry name" value="L-asparaginase_II"/>
    <property type="match status" value="1"/>
</dbReference>
<dbReference type="PROSITE" id="PS51732">
    <property type="entry name" value="ASN_GLN_ASE_3"/>
    <property type="match status" value="1"/>
</dbReference>
<dbReference type="Gene3D" id="3.40.50.1170">
    <property type="entry name" value="L-asparaginase, N-terminal domain"/>
    <property type="match status" value="1"/>
</dbReference>
<proteinExistence type="inferred from homology"/>
<dbReference type="InterPro" id="IPR040919">
    <property type="entry name" value="Asparaginase_C"/>
</dbReference>